<feature type="transmembrane region" description="Helical" evidence="1">
    <location>
        <begin position="202"/>
        <end position="222"/>
    </location>
</feature>
<evidence type="ECO:0000313" key="3">
    <source>
        <dbReference type="EMBL" id="KAL3310257.1"/>
    </source>
</evidence>
<keyword evidence="1" id="KW-0472">Membrane</keyword>
<dbReference type="InterPro" id="IPR038050">
    <property type="entry name" value="Neuro_actylchol_rec"/>
</dbReference>
<feature type="domain" description="Neurotransmitter-gated ion-channel transmembrane" evidence="2">
    <location>
        <begin position="46"/>
        <end position="127"/>
    </location>
</feature>
<organism evidence="3 4">
    <name type="scientific">Cichlidogyrus casuarinus</name>
    <dbReference type="NCBI Taxonomy" id="1844966"/>
    <lineage>
        <taxon>Eukaryota</taxon>
        <taxon>Metazoa</taxon>
        <taxon>Spiralia</taxon>
        <taxon>Lophotrochozoa</taxon>
        <taxon>Platyhelminthes</taxon>
        <taxon>Monogenea</taxon>
        <taxon>Monopisthocotylea</taxon>
        <taxon>Dactylogyridea</taxon>
        <taxon>Ancyrocephalidae</taxon>
        <taxon>Cichlidogyrus</taxon>
    </lineage>
</organism>
<accession>A0ABD2PU19</accession>
<dbReference type="InterPro" id="IPR036719">
    <property type="entry name" value="Neuro-gated_channel_TM_sf"/>
</dbReference>
<keyword evidence="1" id="KW-1133">Transmembrane helix</keyword>
<protein>
    <recommendedName>
        <fullName evidence="2">Neurotransmitter-gated ion-channel transmembrane domain-containing protein</fullName>
    </recommendedName>
</protein>
<dbReference type="Pfam" id="PF02932">
    <property type="entry name" value="Neur_chan_memb"/>
    <property type="match status" value="1"/>
</dbReference>
<proteinExistence type="predicted"/>
<feature type="transmembrane region" description="Helical" evidence="1">
    <location>
        <begin position="69"/>
        <end position="88"/>
    </location>
</feature>
<feature type="transmembrane region" description="Helical" evidence="1">
    <location>
        <begin position="164"/>
        <end position="181"/>
    </location>
</feature>
<reference evidence="3 4" key="1">
    <citation type="submission" date="2024-11" db="EMBL/GenBank/DDBJ databases">
        <title>Adaptive evolution of stress response genes in parasites aligns with host niche diversity.</title>
        <authorList>
            <person name="Hahn C."/>
            <person name="Resl P."/>
        </authorList>
    </citation>
    <scope>NUCLEOTIDE SEQUENCE [LARGE SCALE GENOMIC DNA]</scope>
    <source>
        <strain evidence="3">EGGRZ-B1_66</strain>
        <tissue evidence="3">Body</tissue>
    </source>
</reference>
<sequence length="223" mass="26021">MRLSQFELTKIETDMKNETFPGRGDFTVLMAKFYLKRNTGYFLLQIYLPCSLLVVMSWVGFWINREATADRIGLGIMTVLTMVFMGMDNKKDLPRVPYSTALDVYVAACFAFILATIIEFACVHYFTKVGFGEYYPFLNTPQETSVLQRRPSFIDKLKYYDDRLWTGCIACITGSVSYRKYKMKKINSQINSVSRIDRASRLFFPLGFITFNVCYWILYLYII</sequence>
<evidence type="ECO:0000259" key="2">
    <source>
        <dbReference type="Pfam" id="PF02932"/>
    </source>
</evidence>
<gene>
    <name evidence="3" type="ORF">Ciccas_011183</name>
</gene>
<dbReference type="InterPro" id="IPR006029">
    <property type="entry name" value="Neurotrans-gated_channel_TM"/>
</dbReference>
<dbReference type="Proteomes" id="UP001626550">
    <property type="component" value="Unassembled WGS sequence"/>
</dbReference>
<comment type="caution">
    <text evidence="3">The sequence shown here is derived from an EMBL/GenBank/DDBJ whole genome shotgun (WGS) entry which is preliminary data.</text>
</comment>
<dbReference type="AlphaFoldDB" id="A0ABD2PU19"/>
<evidence type="ECO:0000313" key="4">
    <source>
        <dbReference type="Proteomes" id="UP001626550"/>
    </source>
</evidence>
<dbReference type="PANTHER" id="PTHR18945">
    <property type="entry name" value="NEUROTRANSMITTER GATED ION CHANNEL"/>
    <property type="match status" value="1"/>
</dbReference>
<dbReference type="CDD" id="cd19049">
    <property type="entry name" value="LGIC_TM_anion"/>
    <property type="match status" value="1"/>
</dbReference>
<keyword evidence="4" id="KW-1185">Reference proteome</keyword>
<name>A0ABD2PU19_9PLAT</name>
<evidence type="ECO:0000256" key="1">
    <source>
        <dbReference type="SAM" id="Phobius"/>
    </source>
</evidence>
<feature type="transmembrane region" description="Helical" evidence="1">
    <location>
        <begin position="100"/>
        <end position="126"/>
    </location>
</feature>
<dbReference type="InterPro" id="IPR006201">
    <property type="entry name" value="Neur_channel"/>
</dbReference>
<dbReference type="EMBL" id="JBJKFK010003111">
    <property type="protein sequence ID" value="KAL3310257.1"/>
    <property type="molecule type" value="Genomic_DNA"/>
</dbReference>
<dbReference type="PRINTS" id="PR00253">
    <property type="entry name" value="GABAARECEPTR"/>
</dbReference>
<dbReference type="Gene3D" id="1.20.58.390">
    <property type="entry name" value="Neurotransmitter-gated ion-channel transmembrane domain"/>
    <property type="match status" value="1"/>
</dbReference>
<feature type="transmembrane region" description="Helical" evidence="1">
    <location>
        <begin position="40"/>
        <end position="63"/>
    </location>
</feature>
<dbReference type="SUPFAM" id="SSF90112">
    <property type="entry name" value="Neurotransmitter-gated ion-channel transmembrane pore"/>
    <property type="match status" value="1"/>
</dbReference>
<dbReference type="InterPro" id="IPR006028">
    <property type="entry name" value="GABAA/Glycine_rcpt"/>
</dbReference>
<keyword evidence="1" id="KW-0812">Transmembrane</keyword>